<dbReference type="InterPro" id="IPR001138">
    <property type="entry name" value="Zn2Cys6_DnaBD"/>
</dbReference>
<evidence type="ECO:0000256" key="20">
    <source>
        <dbReference type="SAM" id="MobiDB-lite"/>
    </source>
</evidence>
<evidence type="ECO:0000256" key="5">
    <source>
        <dbReference type="ARBA" id="ARBA00013246"/>
    </source>
</evidence>
<keyword evidence="8 19" id="KW-0863">Zinc-finger</keyword>
<organism evidence="23 24">
    <name type="scientific">Venturia effusa</name>
    <dbReference type="NCBI Taxonomy" id="50376"/>
    <lineage>
        <taxon>Eukaryota</taxon>
        <taxon>Fungi</taxon>
        <taxon>Dikarya</taxon>
        <taxon>Ascomycota</taxon>
        <taxon>Pezizomycotina</taxon>
        <taxon>Dothideomycetes</taxon>
        <taxon>Pleosporomycetidae</taxon>
        <taxon>Venturiales</taxon>
        <taxon>Venturiaceae</taxon>
        <taxon>Venturia</taxon>
    </lineage>
</organism>
<dbReference type="GO" id="GO:0005634">
    <property type="term" value="C:nucleus"/>
    <property type="evidence" value="ECO:0007669"/>
    <property type="project" value="UniProtKB-SubCell"/>
</dbReference>
<dbReference type="SUPFAM" id="SSF57903">
    <property type="entry name" value="FYVE/PHD zinc finger"/>
    <property type="match status" value="1"/>
</dbReference>
<comment type="cofactor">
    <cofactor evidence="1">
        <name>Fe(2+)</name>
        <dbReference type="ChEBI" id="CHEBI:29033"/>
    </cofactor>
</comment>
<feature type="region of interest" description="Disordered" evidence="20">
    <location>
        <begin position="1"/>
        <end position="30"/>
    </location>
</feature>
<feature type="region of interest" description="Disordered" evidence="20">
    <location>
        <begin position="1425"/>
        <end position="1458"/>
    </location>
</feature>
<evidence type="ECO:0000256" key="4">
    <source>
        <dbReference type="ARBA" id="ARBA00008037"/>
    </source>
</evidence>
<dbReference type="InterPro" id="IPR013083">
    <property type="entry name" value="Znf_RING/FYVE/PHD"/>
</dbReference>
<keyword evidence="24" id="KW-1185">Reference proteome</keyword>
<keyword evidence="13" id="KW-0408">Iron</keyword>
<dbReference type="GO" id="GO:0000981">
    <property type="term" value="F:DNA-binding transcription factor activity, RNA polymerase II-specific"/>
    <property type="evidence" value="ECO:0007669"/>
    <property type="project" value="InterPro"/>
</dbReference>
<feature type="compositionally biased region" description="Polar residues" evidence="20">
    <location>
        <begin position="1157"/>
        <end position="1174"/>
    </location>
</feature>
<evidence type="ECO:0000256" key="1">
    <source>
        <dbReference type="ARBA" id="ARBA00001954"/>
    </source>
</evidence>
<keyword evidence="16" id="KW-0539">Nucleus</keyword>
<evidence type="ECO:0000256" key="8">
    <source>
        <dbReference type="ARBA" id="ARBA00022771"/>
    </source>
</evidence>
<feature type="compositionally biased region" description="Low complexity" evidence="20">
    <location>
        <begin position="92"/>
        <end position="106"/>
    </location>
</feature>
<dbReference type="STRING" id="50376.A0A517LR93"/>
<keyword evidence="15" id="KW-0804">Transcription</keyword>
<comment type="function">
    <text evidence="2">Histone demethylase that specifically demethylates 'Lys-36' of histone H3, thereby playing a central role in histone code.</text>
</comment>
<feature type="compositionally biased region" description="Polar residues" evidence="20">
    <location>
        <begin position="1292"/>
        <end position="1313"/>
    </location>
</feature>
<dbReference type="Proteomes" id="UP000316270">
    <property type="component" value="Chromosome 19"/>
</dbReference>
<feature type="region of interest" description="Disordered" evidence="20">
    <location>
        <begin position="51"/>
        <end position="109"/>
    </location>
</feature>
<dbReference type="GO" id="GO:0008270">
    <property type="term" value="F:zinc ion binding"/>
    <property type="evidence" value="ECO:0007669"/>
    <property type="project" value="UniProtKB-KW"/>
</dbReference>
<reference evidence="23 24" key="1">
    <citation type="submission" date="2019-07" db="EMBL/GenBank/DDBJ databases">
        <title>Finished genome of Venturia effusa.</title>
        <authorList>
            <person name="Young C.A."/>
            <person name="Cox M.P."/>
            <person name="Ganley A.R.D."/>
            <person name="David W.J."/>
        </authorList>
    </citation>
    <scope>NUCLEOTIDE SEQUENCE [LARGE SCALE GENOMIC DNA]</scope>
    <source>
        <strain evidence="24">albino</strain>
    </source>
</reference>
<evidence type="ECO:0000256" key="15">
    <source>
        <dbReference type="ARBA" id="ARBA00023163"/>
    </source>
</evidence>
<dbReference type="InterPro" id="IPR041070">
    <property type="entry name" value="JHD"/>
</dbReference>
<sequence length="1758" mass="194386">MEEISFSNSFKPEFRDTDQPTPCSPTRPYDAVELLPDSGLVTYILNLLSIPAATSTEPPKPQPNKSSRPKQARKKTKRVRQSASSKNALATSSRQVVASSSSAVLPPQSPLDSLASVAAFEAQSPAFQSPPTFYSQSGVHHGHPAAQWAGRWDETFENRPAKRARSEAMPSPMITSPNFDNGARPATSYNSGWGYNVEQGIDRGERMAGHSPSFDSHSFAQRERDPAEEAELLLNFSRGGSVSSRNGTHRAKPTDSNPPPDSHHTLPPPLPPFPFVTPEQAVKSMDSVALDVEPDPNASHSASPRFTQSKDFYAESGSSGQTSSYQIYTPPEDTTGLGIAANPNLDMVDDHTTASTAMNGSHDLPGTNGFRNGRSRQFSQLGSPQSLSAGNREEHSPMPEVTQETQARLDTKNAGRVVEKVQPVWKRRNSEAGPASQSQLADIDVRFRTFSVPPDNFMTILPNGRTRPAPTDKISEEPCAGRLPTSAPLASNASSSLHEQGIICPTCNFAADSMSHKVNWLQCDGCDRWYHVACAGFTETDTRRIDKYYCKGCKPKFGSTTWKRKSARVHNTVDYAGLNEGVLRTADDNPEHHYIKPIKENNIDLIPETFPRMSPEDLTADFFEKSRFNEPIVIPAALNPRPNFPGRDRPCGRNEVENEQSTKNHVQGVSSTGDEIEMVPDDGQDKLDMVIPRGLTVRRVANLFGPKWEIPVIDVKAQEGDRKKWTVEKWADYYEATAGSTGDRIIRNVISLECSPTPLGRLIRRPKVVRDLDLQDSVWPKGETRKMVGFYVLMSVADCYTDFHIDFGGSSVYYHIVKGKKTFFFIPPTQSNLQKYQEWNMMPSQNWTWLPGQTKTKECYRVDLSEGDTMLIPSGWIHAVWTPEDSLVIGGNFLTRLNYSMQLKVAEVERVNKTSQKFKYPRFQKVMWYTVLQYLEKDPLPESVRETLVRGHQFVREKAIWQEFNKFGHNSDPGPENYNARYYARAELDGLPDMVSYIFRTVMIFMDRLEGITKESRKSVSDSIPKGRGEPLEIAKRFAMWTAWKRGNEGIPEWAHPSAMVPTRPEDVPEKKLSDAQFKKLRSRTAAITPDRQLLTKPKTNGAIVQPTALSADAPVVLSSTPKTSSLGPRRTACDACRRRKMRCKHAENGPVAASEGSAQFYQQSEASPPTSLTGAPLTAPIFVPSPKFVQKFVHETETTLARPHADSAASQHITQNFIKQIPDGMDGKKGRSKACQSCRNSKRRCIHDEFGNIDPVKQNEPVIPRGPTKPKNKNHPTSENSATKRTKRESQNQVPNTYTFHANNHSTASESPVSLERLAESANFSTMSIHGASAEETNYESNAWFNERHMETAESLYESMINNTSPAPEIAYAQDLQAADTVALSIESIAPNEQIDSERNLALEAMATAADALLDPVLLEEPAREMTSASSLPGETVPWESISSGDDREPLANGWGPMDVRDQSSTAYNHMQAGTHEYQQQEFDHGIFHETVKDPSVLPDQNHTNSFPTAEALDNDLRMQQIGMLLQQETSKHNAPMSEADPSPEAAYGQVSLPASEKPYQGVAENDPQMACIDPSLDGMYEQSPPNIDASLREGYSYATLQDARISNIDPSLEESCDDMSRHQAARAEMQPSTVVQVAASKKSLQVQTPTTTELHTRLPDSPVLSNGIISPITPRAASPELDEAAAAMAQTKPIANGQAHNLSTKSVGNVPRTPSKAKSKATAEDGAVTLGADGDTIKLIEQMRQEDLGLRRRKAS</sequence>
<dbReference type="InterPro" id="IPR001965">
    <property type="entry name" value="Znf_PHD"/>
</dbReference>
<evidence type="ECO:0000256" key="18">
    <source>
        <dbReference type="ARBA" id="ARBA00047915"/>
    </source>
</evidence>
<feature type="compositionally biased region" description="Polar residues" evidence="20">
    <location>
        <begin position="1"/>
        <end position="10"/>
    </location>
</feature>
<dbReference type="InterPro" id="IPR019787">
    <property type="entry name" value="Znf_PHD-finger"/>
</dbReference>
<dbReference type="CDD" id="cd00067">
    <property type="entry name" value="GAL4"/>
    <property type="match status" value="1"/>
</dbReference>
<dbReference type="GO" id="GO:0140680">
    <property type="term" value="F:histone H3K36me/H3K36me2 demethylase activity"/>
    <property type="evidence" value="ECO:0007669"/>
    <property type="project" value="UniProtKB-EC"/>
</dbReference>
<evidence type="ECO:0000256" key="7">
    <source>
        <dbReference type="ARBA" id="ARBA00022723"/>
    </source>
</evidence>
<evidence type="ECO:0000313" key="24">
    <source>
        <dbReference type="Proteomes" id="UP000316270"/>
    </source>
</evidence>
<keyword evidence="11" id="KW-0223">Dioxygenase</keyword>
<dbReference type="Pfam" id="PF17811">
    <property type="entry name" value="JHD"/>
    <property type="match status" value="1"/>
</dbReference>
<feature type="compositionally biased region" description="Pro residues" evidence="20">
    <location>
        <begin position="256"/>
        <end position="275"/>
    </location>
</feature>
<comment type="subcellular location">
    <subcellularLocation>
        <location evidence="3">Nucleus</location>
    </subcellularLocation>
</comment>
<feature type="domain" description="JmjC" evidence="22">
    <location>
        <begin position="754"/>
        <end position="910"/>
    </location>
</feature>
<feature type="region of interest" description="Disordered" evidence="20">
    <location>
        <begin position="1250"/>
        <end position="1314"/>
    </location>
</feature>
<feature type="region of interest" description="Disordered" evidence="20">
    <location>
        <begin position="1697"/>
        <end position="1736"/>
    </location>
</feature>
<evidence type="ECO:0000256" key="2">
    <source>
        <dbReference type="ARBA" id="ARBA00003909"/>
    </source>
</evidence>
<dbReference type="Pfam" id="PF00628">
    <property type="entry name" value="PHD"/>
    <property type="match status" value="1"/>
</dbReference>
<evidence type="ECO:0000256" key="12">
    <source>
        <dbReference type="ARBA" id="ARBA00023002"/>
    </source>
</evidence>
<feature type="compositionally biased region" description="Polar residues" evidence="20">
    <location>
        <begin position="375"/>
        <end position="389"/>
    </location>
</feature>
<feature type="region of interest" description="Disordered" evidence="20">
    <location>
        <begin position="159"/>
        <end position="277"/>
    </location>
</feature>
<proteinExistence type="inferred from homology"/>
<evidence type="ECO:0000313" key="23">
    <source>
        <dbReference type="EMBL" id="QDS78161.1"/>
    </source>
</evidence>
<evidence type="ECO:0000256" key="10">
    <source>
        <dbReference type="ARBA" id="ARBA00022853"/>
    </source>
</evidence>
<feature type="compositionally biased region" description="Polar residues" evidence="20">
    <location>
        <begin position="663"/>
        <end position="673"/>
    </location>
</feature>
<gene>
    <name evidence="23" type="ORF">FKW77_005098</name>
</gene>
<evidence type="ECO:0000256" key="14">
    <source>
        <dbReference type="ARBA" id="ARBA00023015"/>
    </source>
</evidence>
<feature type="region of interest" description="Disordered" evidence="20">
    <location>
        <begin position="291"/>
        <end position="438"/>
    </location>
</feature>
<dbReference type="Gene3D" id="2.60.120.650">
    <property type="entry name" value="Cupin"/>
    <property type="match status" value="1"/>
</dbReference>
<comment type="catalytic activity">
    <reaction evidence="18">
        <text>N(6),N(6)-dimethyl-L-lysyl(36)-[histone H3] + 2 2-oxoglutarate + 2 O2 = L-lysyl(36)-[histone H3] + 2 formaldehyde + 2 succinate + 2 CO2</text>
        <dbReference type="Rhea" id="RHEA:42032"/>
        <dbReference type="Rhea" id="RHEA-COMP:9785"/>
        <dbReference type="Rhea" id="RHEA-COMP:9787"/>
        <dbReference type="ChEBI" id="CHEBI:15379"/>
        <dbReference type="ChEBI" id="CHEBI:16526"/>
        <dbReference type="ChEBI" id="CHEBI:16810"/>
        <dbReference type="ChEBI" id="CHEBI:16842"/>
        <dbReference type="ChEBI" id="CHEBI:29969"/>
        <dbReference type="ChEBI" id="CHEBI:30031"/>
        <dbReference type="ChEBI" id="CHEBI:61976"/>
        <dbReference type="EC" id="1.14.11.27"/>
    </reaction>
</comment>
<evidence type="ECO:0000256" key="9">
    <source>
        <dbReference type="ARBA" id="ARBA00022833"/>
    </source>
</evidence>
<dbReference type="InterPro" id="IPR011011">
    <property type="entry name" value="Znf_FYVE_PHD"/>
</dbReference>
<accession>A0A517LR93</accession>
<evidence type="ECO:0000259" key="21">
    <source>
        <dbReference type="PROSITE" id="PS50016"/>
    </source>
</evidence>
<dbReference type="Gene3D" id="3.30.40.10">
    <property type="entry name" value="Zinc/RING finger domain, C3HC4 (zinc finger)"/>
    <property type="match status" value="1"/>
</dbReference>
<feature type="compositionally biased region" description="Polar residues" evidence="20">
    <location>
        <begin position="1700"/>
        <end position="1709"/>
    </location>
</feature>
<keyword evidence="10" id="KW-0156">Chromatin regulator</keyword>
<keyword evidence="12" id="KW-0560">Oxidoreductase</keyword>
<evidence type="ECO:0000256" key="11">
    <source>
        <dbReference type="ARBA" id="ARBA00022964"/>
    </source>
</evidence>
<protein>
    <recommendedName>
        <fullName evidence="6">JmjC domain-containing histone demethylation protein 1</fullName>
        <ecNumber evidence="5">1.14.11.27</ecNumber>
    </recommendedName>
    <alternativeName>
        <fullName evidence="17">[Histone-H3]-lysine-36 demethylase 1</fullName>
    </alternativeName>
</protein>
<evidence type="ECO:0000256" key="13">
    <source>
        <dbReference type="ARBA" id="ARBA00023004"/>
    </source>
</evidence>
<dbReference type="PROSITE" id="PS01359">
    <property type="entry name" value="ZF_PHD_1"/>
    <property type="match status" value="1"/>
</dbReference>
<dbReference type="SMART" id="SM00249">
    <property type="entry name" value="PHD"/>
    <property type="match status" value="1"/>
</dbReference>
<keyword evidence="9" id="KW-0862">Zinc</keyword>
<dbReference type="PANTHER" id="PTHR23123">
    <property type="entry name" value="PHD/F-BOX CONTAINING PROTEIN"/>
    <property type="match status" value="1"/>
</dbReference>
<feature type="compositionally biased region" description="Basic and acidic residues" evidence="20">
    <location>
        <begin position="407"/>
        <end position="419"/>
    </location>
</feature>
<dbReference type="Pfam" id="PF02373">
    <property type="entry name" value="JmjC"/>
    <property type="match status" value="1"/>
</dbReference>
<evidence type="ECO:0000256" key="19">
    <source>
        <dbReference type="PROSITE-ProRule" id="PRU00146"/>
    </source>
</evidence>
<dbReference type="InterPro" id="IPR050690">
    <property type="entry name" value="JHDM1_Histone_Demethylase"/>
</dbReference>
<feature type="region of interest" description="Disordered" evidence="20">
    <location>
        <begin position="1148"/>
        <end position="1174"/>
    </location>
</feature>
<evidence type="ECO:0000256" key="6">
    <source>
        <dbReference type="ARBA" id="ARBA00015153"/>
    </source>
</evidence>
<dbReference type="EC" id="1.14.11.27" evidence="5"/>
<dbReference type="EMBL" id="CP042203">
    <property type="protein sequence ID" value="QDS78161.1"/>
    <property type="molecule type" value="Genomic_DNA"/>
</dbReference>
<evidence type="ECO:0000256" key="17">
    <source>
        <dbReference type="ARBA" id="ARBA00031083"/>
    </source>
</evidence>
<feature type="region of interest" description="Disordered" evidence="20">
    <location>
        <begin position="639"/>
        <end position="677"/>
    </location>
</feature>
<keyword evidence="7" id="KW-0479">Metal-binding</keyword>
<dbReference type="OrthoDB" id="5876800at2759"/>
<feature type="domain" description="PHD-type" evidence="21">
    <location>
        <begin position="501"/>
        <end position="556"/>
    </location>
</feature>
<feature type="compositionally biased region" description="Basic and acidic residues" evidence="20">
    <location>
        <begin position="646"/>
        <end position="662"/>
    </location>
</feature>
<evidence type="ECO:0000256" key="3">
    <source>
        <dbReference type="ARBA" id="ARBA00004123"/>
    </source>
</evidence>
<dbReference type="PROSITE" id="PS51184">
    <property type="entry name" value="JMJC"/>
    <property type="match status" value="1"/>
</dbReference>
<keyword evidence="14" id="KW-0805">Transcription regulation</keyword>
<comment type="similarity">
    <text evidence="4">Belongs to the JHDM1 histone demethylase family.</text>
</comment>
<feature type="compositionally biased region" description="Basic residues" evidence="20">
    <location>
        <begin position="67"/>
        <end position="80"/>
    </location>
</feature>
<dbReference type="SMART" id="SM00558">
    <property type="entry name" value="JmjC"/>
    <property type="match status" value="1"/>
</dbReference>
<dbReference type="PROSITE" id="PS50016">
    <property type="entry name" value="ZF_PHD_2"/>
    <property type="match status" value="1"/>
</dbReference>
<name>A0A517LR93_9PEZI</name>
<evidence type="ECO:0000259" key="22">
    <source>
        <dbReference type="PROSITE" id="PS51184"/>
    </source>
</evidence>
<dbReference type="InterPro" id="IPR003347">
    <property type="entry name" value="JmjC_dom"/>
</dbReference>
<dbReference type="SUPFAM" id="SSF51197">
    <property type="entry name" value="Clavaminate synthase-like"/>
    <property type="match status" value="1"/>
</dbReference>
<evidence type="ECO:0000256" key="16">
    <source>
        <dbReference type="ARBA" id="ARBA00023242"/>
    </source>
</evidence>
<feature type="compositionally biased region" description="Polar residues" evidence="20">
    <location>
        <begin position="81"/>
        <end position="91"/>
    </location>
</feature>
<dbReference type="InterPro" id="IPR019786">
    <property type="entry name" value="Zinc_finger_PHD-type_CS"/>
</dbReference>
<feature type="compositionally biased region" description="Polar residues" evidence="20">
    <location>
        <begin position="298"/>
        <end position="327"/>
    </location>
</feature>